<dbReference type="EMBL" id="CYKH01000651">
    <property type="protein sequence ID" value="CUG10184.1"/>
    <property type="molecule type" value="Genomic_DNA"/>
</dbReference>
<accession>A0A0S4IYN7</accession>
<name>A0A0S4IYN7_BODSA</name>
<evidence type="ECO:0008006" key="4">
    <source>
        <dbReference type="Google" id="ProtNLM"/>
    </source>
</evidence>
<reference evidence="3" key="1">
    <citation type="submission" date="2015-09" db="EMBL/GenBank/DDBJ databases">
        <authorList>
            <consortium name="Pathogen Informatics"/>
        </authorList>
    </citation>
    <scope>NUCLEOTIDE SEQUENCE [LARGE SCALE GENOMIC DNA]</scope>
    <source>
        <strain evidence="3">Lake Konstanz</strain>
    </source>
</reference>
<evidence type="ECO:0000313" key="3">
    <source>
        <dbReference type="Proteomes" id="UP000051952"/>
    </source>
</evidence>
<dbReference type="OMA" id="EMIRCCA"/>
<organism evidence="2 3">
    <name type="scientific">Bodo saltans</name>
    <name type="common">Flagellated protozoan</name>
    <dbReference type="NCBI Taxonomy" id="75058"/>
    <lineage>
        <taxon>Eukaryota</taxon>
        <taxon>Discoba</taxon>
        <taxon>Euglenozoa</taxon>
        <taxon>Kinetoplastea</taxon>
        <taxon>Metakinetoplastina</taxon>
        <taxon>Eubodonida</taxon>
        <taxon>Bodonidae</taxon>
        <taxon>Bodo</taxon>
    </lineage>
</organism>
<evidence type="ECO:0000313" key="2">
    <source>
        <dbReference type="EMBL" id="CUG10184.1"/>
    </source>
</evidence>
<sequence length="636" mass="70582">MGLFGGEPGFEKSHRVWVDPDNSHLKYIYNATMLSKNIRYSRYGYYKREMHLLDIDKLVRHARMLPAPGRLLTDFVFQKVPLMDKDCAALLRYAHTTLVKVTDEMRGPEFHNIAEEMFERMLSTNIPPVEVGVESHTAMIRCCAVAKKWKEGWDQCRARALELEEEFLNTSAGAEGGGVGDERVGLSSGLSTTSFVLGSRFFDAVLELCVACEKPMEGLTVFAEFLERGILPQPSSLQHAMHLLAMVPAATTVPHGGSLSQREASLVAQCNDVWGLFELFGLTRDVASIAARMRCCALLNFPQGALEAMRVAHQLSIPLNESCYQWVMYALRHSPDMGDFILDLTTQAQGAGLSIDYRHVTYALMYCAMQGDGDAAMVIYQQHVVPQDLNSTAEMLLLLLQSFRRSPSPTVDMLQCAEDAWRRFHRVGSVVDYRQESLEEMMTLCANLGASATAFSYLKEAIGKGCDITAIMLNAVLKANALAPSPNGSASLADEVVEIFGFLKVIPTLDTAEALLACDEAHGSTKRSQMFTNALVDYIKSQEEEGSAAEEGALDEREEEEEKQTRRLRPVVTADQMLDVVDIPPHQLRRLNTDFRLDVLDISLKKHGQTSAQPAKSDDTSIVLDRVQPFGPWPGL</sequence>
<dbReference type="Gene3D" id="1.25.40.10">
    <property type="entry name" value="Tetratricopeptide repeat domain"/>
    <property type="match status" value="1"/>
</dbReference>
<feature type="compositionally biased region" description="Acidic residues" evidence="1">
    <location>
        <begin position="544"/>
        <end position="562"/>
    </location>
</feature>
<dbReference type="VEuPathDB" id="TriTrypDB:BSAL_74420"/>
<keyword evidence="3" id="KW-1185">Reference proteome</keyword>
<evidence type="ECO:0000256" key="1">
    <source>
        <dbReference type="SAM" id="MobiDB-lite"/>
    </source>
</evidence>
<protein>
    <recommendedName>
        <fullName evidence="4">Pentacotripeptide-repeat region of PRORP domain-containing protein</fullName>
    </recommendedName>
</protein>
<feature type="region of interest" description="Disordered" evidence="1">
    <location>
        <begin position="543"/>
        <end position="568"/>
    </location>
</feature>
<dbReference type="OrthoDB" id="275382at2759"/>
<proteinExistence type="predicted"/>
<dbReference type="InterPro" id="IPR011990">
    <property type="entry name" value="TPR-like_helical_dom_sf"/>
</dbReference>
<gene>
    <name evidence="2" type="ORF">BSAL_74420</name>
</gene>
<dbReference type="AlphaFoldDB" id="A0A0S4IYN7"/>
<dbReference type="Proteomes" id="UP000051952">
    <property type="component" value="Unassembled WGS sequence"/>
</dbReference>